<sequence>MKIQKVFRVAICIPVILLAAATVGAAVSSTKKPNIVIIVADDLGYSDVGFNNAKDMKTPNLDTLASQGMHFKSLYSQPFCTPTRAALMTGRYPMRYGLQTFVITPGQKYGLNTEETTLADALKAAGYHTYAVGKWHLGHADEKYWPQNRGFDYFYGCSLGEVDFYTKERVGVIDWQRNGEHLKEDGYFTTLITEDAVRLIDEQPADKPFFLYMAHLAVHAPYQAPQKYIDRFAHIKDETRRIYAAMAAAMDDSVAEVLKALEKKGVRDNTIVLFLADNGGIAEYDPAMAKGKGEKPAPATNTPFRGSKGGLYEGGVRSASFINWPKHIHPGTTEGIFHVVDIMPTLVKLAGGKMPADKTIDGKDIWPAIAEGKPSPRNEVLLNAEFHRGAVRKGNWKLIKNAALPSSVELYNLAEDIGESHNLAEQYPDKVKALEKLLNNYAKQSKGSLFLQSYMPFIQDDFKSIEHVFEGNEDAGEPGEKPALPSRN</sequence>
<evidence type="ECO:0000259" key="7">
    <source>
        <dbReference type="Pfam" id="PF00884"/>
    </source>
</evidence>
<dbReference type="GO" id="GO:0046872">
    <property type="term" value="F:metal ion binding"/>
    <property type="evidence" value="ECO:0007669"/>
    <property type="project" value="UniProtKB-KW"/>
</dbReference>
<dbReference type="InterPro" id="IPR047115">
    <property type="entry name" value="ARSB"/>
</dbReference>
<organism evidence="8 9">
    <name type="scientific">Desulfosarcina ovata subsp. ovata</name>
    <dbReference type="NCBI Taxonomy" id="2752305"/>
    <lineage>
        <taxon>Bacteria</taxon>
        <taxon>Pseudomonadati</taxon>
        <taxon>Thermodesulfobacteriota</taxon>
        <taxon>Desulfobacteria</taxon>
        <taxon>Desulfobacterales</taxon>
        <taxon>Desulfosarcinaceae</taxon>
        <taxon>Desulfosarcina</taxon>
    </lineage>
</organism>
<reference evidence="8 9" key="1">
    <citation type="submission" date="2019-11" db="EMBL/GenBank/DDBJ databases">
        <title>Comparative genomics of hydrocarbon-degrading Desulfosarcina strains.</title>
        <authorList>
            <person name="Watanabe M."/>
            <person name="Kojima H."/>
            <person name="Fukui M."/>
        </authorList>
    </citation>
    <scope>NUCLEOTIDE SEQUENCE [LARGE SCALE GENOMIC DNA]</scope>
    <source>
        <strain evidence="9">oXyS1</strain>
    </source>
</reference>
<accession>A0A5K8AE06</accession>
<keyword evidence="5" id="KW-0325">Glycoprotein</keyword>
<dbReference type="Proteomes" id="UP000422108">
    <property type="component" value="Chromosome"/>
</dbReference>
<evidence type="ECO:0000313" key="9">
    <source>
        <dbReference type="Proteomes" id="UP000422108"/>
    </source>
</evidence>
<evidence type="ECO:0000256" key="5">
    <source>
        <dbReference type="ARBA" id="ARBA00023180"/>
    </source>
</evidence>
<dbReference type="Gene3D" id="3.40.720.10">
    <property type="entry name" value="Alkaline Phosphatase, subunit A"/>
    <property type="match status" value="1"/>
</dbReference>
<dbReference type="InterPro" id="IPR000917">
    <property type="entry name" value="Sulfatase_N"/>
</dbReference>
<keyword evidence="2" id="KW-0479">Metal-binding</keyword>
<gene>
    <name evidence="8" type="ORF">DSCOOX_39080</name>
</gene>
<evidence type="ECO:0000256" key="2">
    <source>
        <dbReference type="ARBA" id="ARBA00022723"/>
    </source>
</evidence>
<evidence type="ECO:0000256" key="1">
    <source>
        <dbReference type="ARBA" id="ARBA00008779"/>
    </source>
</evidence>
<dbReference type="PANTHER" id="PTHR10342:SF274">
    <property type="entry name" value="ARYLSULFATASE B"/>
    <property type="match status" value="1"/>
</dbReference>
<dbReference type="InterPro" id="IPR017850">
    <property type="entry name" value="Alkaline_phosphatase_core_sf"/>
</dbReference>
<feature type="chain" id="PRO_5024337905" evidence="6">
    <location>
        <begin position="26"/>
        <end position="488"/>
    </location>
</feature>
<dbReference type="RefSeq" id="WP_155311748.1">
    <property type="nucleotide sequence ID" value="NZ_AP021879.1"/>
</dbReference>
<evidence type="ECO:0000256" key="4">
    <source>
        <dbReference type="ARBA" id="ARBA00022837"/>
    </source>
</evidence>
<evidence type="ECO:0000256" key="6">
    <source>
        <dbReference type="SAM" id="SignalP"/>
    </source>
</evidence>
<dbReference type="PANTHER" id="PTHR10342">
    <property type="entry name" value="ARYLSULFATASE"/>
    <property type="match status" value="1"/>
</dbReference>
<dbReference type="SUPFAM" id="SSF53649">
    <property type="entry name" value="Alkaline phosphatase-like"/>
    <property type="match status" value="1"/>
</dbReference>
<dbReference type="EMBL" id="AP021879">
    <property type="protein sequence ID" value="BBO90728.1"/>
    <property type="molecule type" value="Genomic_DNA"/>
</dbReference>
<keyword evidence="4" id="KW-0106">Calcium</keyword>
<keyword evidence="9" id="KW-1185">Reference proteome</keyword>
<dbReference type="CDD" id="cd16029">
    <property type="entry name" value="4-S"/>
    <property type="match status" value="1"/>
</dbReference>
<evidence type="ECO:0000313" key="8">
    <source>
        <dbReference type="EMBL" id="BBO90728.1"/>
    </source>
</evidence>
<dbReference type="AlphaFoldDB" id="A0A5K8AE06"/>
<feature type="signal peptide" evidence="6">
    <location>
        <begin position="1"/>
        <end position="25"/>
    </location>
</feature>
<keyword evidence="3" id="KW-0378">Hydrolase</keyword>
<evidence type="ECO:0000256" key="3">
    <source>
        <dbReference type="ARBA" id="ARBA00022801"/>
    </source>
</evidence>
<dbReference type="InterPro" id="IPR024607">
    <property type="entry name" value="Sulfatase_CS"/>
</dbReference>
<keyword evidence="6" id="KW-0732">Signal</keyword>
<dbReference type="GO" id="GO:0008484">
    <property type="term" value="F:sulfuric ester hydrolase activity"/>
    <property type="evidence" value="ECO:0007669"/>
    <property type="project" value="InterPro"/>
</dbReference>
<dbReference type="Gene3D" id="3.30.1120.10">
    <property type="match status" value="1"/>
</dbReference>
<feature type="domain" description="Sulfatase N-terminal" evidence="7">
    <location>
        <begin position="33"/>
        <end position="351"/>
    </location>
</feature>
<protein>
    <submittedName>
        <fullName evidence="8">N-acetylgalactosamine-6-sulfatase</fullName>
    </submittedName>
</protein>
<dbReference type="Pfam" id="PF00884">
    <property type="entry name" value="Sulfatase"/>
    <property type="match status" value="1"/>
</dbReference>
<dbReference type="PROSITE" id="PS00149">
    <property type="entry name" value="SULFATASE_2"/>
    <property type="match status" value="1"/>
</dbReference>
<proteinExistence type="inferred from homology"/>
<comment type="similarity">
    <text evidence="1">Belongs to the sulfatase family.</text>
</comment>
<name>A0A5K8AE06_9BACT</name>